<evidence type="ECO:0000259" key="9">
    <source>
        <dbReference type="PROSITE" id="PS50125"/>
    </source>
</evidence>
<evidence type="ECO:0000313" key="11">
    <source>
        <dbReference type="Proteomes" id="UP001470230"/>
    </source>
</evidence>
<feature type="transmembrane region" description="Helical" evidence="7">
    <location>
        <begin position="172"/>
        <end position="192"/>
    </location>
</feature>
<keyword evidence="2 7" id="KW-0812">Transmembrane</keyword>
<dbReference type="CDD" id="cd00130">
    <property type="entry name" value="PAS"/>
    <property type="match status" value="1"/>
</dbReference>
<dbReference type="CDD" id="cd07302">
    <property type="entry name" value="CHD"/>
    <property type="match status" value="1"/>
</dbReference>
<dbReference type="EMBL" id="JAPFFF010000012">
    <property type="protein sequence ID" value="KAK8876438.1"/>
    <property type="molecule type" value="Genomic_DNA"/>
</dbReference>
<accession>A0ABR2JFU4</accession>
<dbReference type="Gene3D" id="3.30.70.1230">
    <property type="entry name" value="Nucleotide cyclase"/>
    <property type="match status" value="1"/>
</dbReference>
<dbReference type="InterPro" id="IPR029787">
    <property type="entry name" value="Nucleotide_cyclase"/>
</dbReference>
<keyword evidence="4 7" id="KW-1133">Transmembrane helix</keyword>
<feature type="domain" description="Guanylate cyclase" evidence="9">
    <location>
        <begin position="1361"/>
        <end position="1493"/>
    </location>
</feature>
<organism evidence="10 11">
    <name type="scientific">Tritrichomonas musculus</name>
    <dbReference type="NCBI Taxonomy" id="1915356"/>
    <lineage>
        <taxon>Eukaryota</taxon>
        <taxon>Metamonada</taxon>
        <taxon>Parabasalia</taxon>
        <taxon>Tritrichomonadida</taxon>
        <taxon>Tritrichomonadidae</taxon>
        <taxon>Tritrichomonas</taxon>
    </lineage>
</organism>
<feature type="transmembrane region" description="Helical" evidence="7">
    <location>
        <begin position="863"/>
        <end position="885"/>
    </location>
</feature>
<keyword evidence="6" id="KW-0456">Lyase</keyword>
<dbReference type="NCBIfam" id="TIGR00229">
    <property type="entry name" value="sensory_box"/>
    <property type="match status" value="1"/>
</dbReference>
<feature type="transmembrane region" description="Helical" evidence="7">
    <location>
        <begin position="685"/>
        <end position="701"/>
    </location>
</feature>
<feature type="transmembrane region" description="Helical" evidence="7">
    <location>
        <begin position="213"/>
        <end position="232"/>
    </location>
</feature>
<reference evidence="10 11" key="1">
    <citation type="submission" date="2024-04" db="EMBL/GenBank/DDBJ databases">
        <title>Tritrichomonas musculus Genome.</title>
        <authorList>
            <person name="Alves-Ferreira E."/>
            <person name="Grigg M."/>
            <person name="Lorenzi H."/>
            <person name="Galac M."/>
        </authorList>
    </citation>
    <scope>NUCLEOTIDE SEQUENCE [LARGE SCALE GENOMIC DNA]</scope>
    <source>
        <strain evidence="10 11">EAF2021</strain>
    </source>
</reference>
<dbReference type="InterPro" id="IPR001054">
    <property type="entry name" value="A/G_cyclase"/>
</dbReference>
<evidence type="ECO:0000256" key="2">
    <source>
        <dbReference type="ARBA" id="ARBA00022692"/>
    </source>
</evidence>
<evidence type="ECO:0000256" key="7">
    <source>
        <dbReference type="SAM" id="Phobius"/>
    </source>
</evidence>
<feature type="transmembrane region" description="Helical" evidence="7">
    <location>
        <begin position="298"/>
        <end position="318"/>
    </location>
</feature>
<evidence type="ECO:0000256" key="4">
    <source>
        <dbReference type="ARBA" id="ARBA00022989"/>
    </source>
</evidence>
<dbReference type="Gene3D" id="3.30.450.20">
    <property type="entry name" value="PAS domain"/>
    <property type="match status" value="1"/>
</dbReference>
<sequence length="1537" mass="178565">MEVSKLLSAQTINPSFSDFEQSFQKTFSNTLLPILDKLSQIYLPFQFFEYIQIFFCILQFFQTTFWTADGKYWKPSKFADILHYISLFSSFEKKSKENIIIFGVFFAIIFIVSVSFLILLIHYKKTRRINRPILYLIRIYFMLFGAVILHPFSSMFGHLLNQVIENKKGSDMVLLAFTFIGFSMSELLFYVFQRFVNESIYIHRSLFVTFDSTLLIFLFMWNPLFLFLSHLFKYYPSWSFFILIVTHAFMIVLSMINYIWMSFIIDFGNILSASILCSLVFNDVFRILVENFHIRQEIFVSVCLTFFIVMIVSFYFIFRFARAKVNKVLSYSTLLNIIMKPYEPTNEEKYVYFYDLKLNENTRKAMIYLQIGFTTGSDMFVDFSLPQYCIDCYRDNPTMILLLIRLMSYFKDETNRFDTVLREFHSLRGSSFFGSFLYFQAHRIKVFRQVTSTNYSYSQLSELKVQTNDMESQIRSFWSLQTATKNNLCQLETQLRNLNNFWEESLEYNWSSVTFREQHIRFLIESCTDFQKAVQMERFKEKIDTITKDRDDLCFLSLVLCFPRYVNRKIIDREGNLLTKKVEKDTHSTTSTVSSHERISTSSNEYDFTQEEQVANSILTYGRLRLSMQNALDYVKPTMGRAMVIYSILAISISLIVIISLFSLYVSRFDSFDTWNQEVDVLIELRFAYVRSFFCLSVVYGQRTNRFLIKPIKCNRTNDPNRNFIDLFGNFDDYSVIYMNQARRQFSYLMGVLLELATERVDISTLTNLFFDKIIDSNICLSGEIVDQIKWSMEQILNFEILSFAILAEDRNVGNWFLNNSYWCHDVTNFPDVQSMFHVIQNALASDLSNSSRETANRVKIQMYVFGPCHLILLVIPFPIILFLYSKEINYLIKIMLSTDPDHKEQARSNISLTIMNEPTESIPPIAKKSFNSMLYIFTFFAFLSFCLIIIFEELILYYAMEMSTKIRNLGIWASDFSLLRAFLMEVLIELINTVYFVDVDRDYLSIPSLKMHIRTIMNSLERMIYTIMNDTPDSPSAIGRDPTIDQIVLTAVCENPAFLSNLHDSYRCGSLSRTISTFLTLAEKITEEVESYNGVFEGDDLENLYHITFAHAITDLINIGDRYASLQKEEISRYKMNLFLFFICGIVYIAIMGIFISLISVNYKRIFSMAIRLIRRLSPPGLINNSELTNYLLYKKGEEIEMGVTHTIFNNSFDGIICMNLDGIVEIINKSFINDYGYSTEQLVGQLIGTIFDNESRAKLENQLKLIKNHESRDYGEHVICFTNDGRSVPSYITLFAIKGSENSLILVIRDETILLQKKKRLELAKKQSQDLLEQIMPPKVLAMLKEGKSEISFAVPSATVTFVDIVNFSGFSRDLSPQQTMGTLSTLFGAFDTWIQKFPLMTKIKLIGDNYMAACGLFAVDDEPKNHAKQSIDFALLVLNILDDTNIKLNTELQIRIGVNSDGPIIAGVLGTENRVFDIIGDTINVASRLEHKAEPGQIMMSQKTYELVKEFGYRIVPRGEMFLKGKGNMPAYSI</sequence>
<evidence type="ECO:0000313" key="10">
    <source>
        <dbReference type="EMBL" id="KAK8876438.1"/>
    </source>
</evidence>
<feature type="transmembrane region" description="Helical" evidence="7">
    <location>
        <begin position="1139"/>
        <end position="1160"/>
    </location>
</feature>
<keyword evidence="3" id="KW-0547">Nucleotide-binding</keyword>
<dbReference type="Pfam" id="PF00211">
    <property type="entry name" value="Guanylate_cyc"/>
    <property type="match status" value="1"/>
</dbReference>
<dbReference type="SUPFAM" id="SSF55785">
    <property type="entry name" value="PYP-like sensor domain (PAS domain)"/>
    <property type="match status" value="1"/>
</dbReference>
<feature type="transmembrane region" description="Helical" evidence="7">
    <location>
        <begin position="133"/>
        <end position="152"/>
    </location>
</feature>
<evidence type="ECO:0008006" key="12">
    <source>
        <dbReference type="Google" id="ProtNLM"/>
    </source>
</evidence>
<dbReference type="Proteomes" id="UP001470230">
    <property type="component" value="Unassembled WGS sequence"/>
</dbReference>
<dbReference type="InterPro" id="IPR000014">
    <property type="entry name" value="PAS"/>
</dbReference>
<dbReference type="PANTHER" id="PTHR11920">
    <property type="entry name" value="GUANYLYL CYCLASE"/>
    <property type="match status" value="1"/>
</dbReference>
<dbReference type="SUPFAM" id="SSF55073">
    <property type="entry name" value="Nucleotide cyclase"/>
    <property type="match status" value="1"/>
</dbReference>
<feature type="transmembrane region" description="Helical" evidence="7">
    <location>
        <begin position="238"/>
        <end position="260"/>
    </location>
</feature>
<evidence type="ECO:0000256" key="1">
    <source>
        <dbReference type="ARBA" id="ARBA00004370"/>
    </source>
</evidence>
<protein>
    <recommendedName>
        <fullName evidence="12">Adenylate and Guanylate cyclase catalytic domain containing protein</fullName>
    </recommendedName>
</protein>
<dbReference type="Pfam" id="PF13426">
    <property type="entry name" value="PAS_9"/>
    <property type="match status" value="1"/>
</dbReference>
<dbReference type="InterPro" id="IPR035965">
    <property type="entry name" value="PAS-like_dom_sf"/>
</dbReference>
<keyword evidence="5 7" id="KW-0472">Membrane</keyword>
<dbReference type="PANTHER" id="PTHR11920:SF335">
    <property type="entry name" value="GUANYLATE CYCLASE"/>
    <property type="match status" value="1"/>
</dbReference>
<evidence type="ECO:0000256" key="3">
    <source>
        <dbReference type="ARBA" id="ARBA00022741"/>
    </source>
</evidence>
<gene>
    <name evidence="10" type="ORF">M9Y10_006647</name>
</gene>
<dbReference type="PROSITE" id="PS50125">
    <property type="entry name" value="GUANYLATE_CYCLASE_2"/>
    <property type="match status" value="1"/>
</dbReference>
<dbReference type="SMART" id="SM00044">
    <property type="entry name" value="CYCc"/>
    <property type="match status" value="1"/>
</dbReference>
<feature type="transmembrane region" description="Helical" evidence="7">
    <location>
        <begin position="99"/>
        <end position="121"/>
    </location>
</feature>
<dbReference type="PROSITE" id="PS50112">
    <property type="entry name" value="PAS"/>
    <property type="match status" value="1"/>
</dbReference>
<comment type="subcellular location">
    <subcellularLocation>
        <location evidence="1">Membrane</location>
    </subcellularLocation>
</comment>
<feature type="transmembrane region" description="Helical" evidence="7">
    <location>
        <begin position="644"/>
        <end position="665"/>
    </location>
</feature>
<name>A0ABR2JFU4_9EUKA</name>
<evidence type="ECO:0000256" key="6">
    <source>
        <dbReference type="ARBA" id="ARBA00023239"/>
    </source>
</evidence>
<feature type="transmembrane region" description="Helical" evidence="7">
    <location>
        <begin position="267"/>
        <end position="286"/>
    </location>
</feature>
<feature type="domain" description="PAS" evidence="8">
    <location>
        <begin position="1209"/>
        <end position="1272"/>
    </location>
</feature>
<evidence type="ECO:0000256" key="5">
    <source>
        <dbReference type="ARBA" id="ARBA00023136"/>
    </source>
</evidence>
<evidence type="ECO:0000259" key="8">
    <source>
        <dbReference type="PROSITE" id="PS50112"/>
    </source>
</evidence>
<feature type="transmembrane region" description="Helical" evidence="7">
    <location>
        <begin position="47"/>
        <end position="68"/>
    </location>
</feature>
<dbReference type="InterPro" id="IPR050401">
    <property type="entry name" value="Cyclic_nucleotide_synthase"/>
</dbReference>
<feature type="transmembrane region" description="Helical" evidence="7">
    <location>
        <begin position="934"/>
        <end position="960"/>
    </location>
</feature>
<keyword evidence="11" id="KW-1185">Reference proteome</keyword>
<comment type="caution">
    <text evidence="10">The sequence shown here is derived from an EMBL/GenBank/DDBJ whole genome shotgun (WGS) entry which is preliminary data.</text>
</comment>
<proteinExistence type="predicted"/>